<comment type="pathway">
    <text evidence="5">Cofactor metabolism; pyridoxal 5'-phosphate salvage; pyridoxal 5'-phosphate from pyridoxamine 5'-phosphate: step 1/1.</text>
</comment>
<evidence type="ECO:0000256" key="2">
    <source>
        <dbReference type="ARBA" id="ARBA00022630"/>
    </source>
</evidence>
<dbReference type="GO" id="GO:0004733">
    <property type="term" value="F:pyridoxamine phosphate oxidase activity"/>
    <property type="evidence" value="ECO:0007669"/>
    <property type="project" value="UniProtKB-EC"/>
</dbReference>
<dbReference type="EC" id="1.4.3.5" evidence="5"/>
<dbReference type="PANTHER" id="PTHR10851">
    <property type="entry name" value="PYRIDOXINE-5-PHOSPHATE OXIDASE"/>
    <property type="match status" value="1"/>
</dbReference>
<dbReference type="NCBIfam" id="TIGR00558">
    <property type="entry name" value="pdxH"/>
    <property type="match status" value="1"/>
</dbReference>
<feature type="binding site" evidence="5">
    <location>
        <begin position="145"/>
        <end position="146"/>
    </location>
    <ligand>
        <name>FMN</name>
        <dbReference type="ChEBI" id="CHEBI:58210"/>
    </ligand>
</feature>
<feature type="binding site" evidence="5">
    <location>
        <position position="87"/>
    </location>
    <ligand>
        <name>FMN</name>
        <dbReference type="ChEBI" id="CHEBI:58210"/>
    </ligand>
</feature>
<feature type="binding site" evidence="5">
    <location>
        <position position="128"/>
    </location>
    <ligand>
        <name>substrate</name>
    </ligand>
</feature>
<dbReference type="Pfam" id="PF01243">
    <property type="entry name" value="PNPOx_N"/>
    <property type="match status" value="1"/>
</dbReference>
<comment type="catalytic activity">
    <reaction evidence="5">
        <text>pyridoxine 5'-phosphate + O2 = pyridoxal 5'-phosphate + H2O2</text>
        <dbReference type="Rhea" id="RHEA:15149"/>
        <dbReference type="ChEBI" id="CHEBI:15379"/>
        <dbReference type="ChEBI" id="CHEBI:16240"/>
        <dbReference type="ChEBI" id="CHEBI:58589"/>
        <dbReference type="ChEBI" id="CHEBI:597326"/>
        <dbReference type="EC" id="1.4.3.5"/>
    </reaction>
</comment>
<feature type="binding site" evidence="5">
    <location>
        <position position="132"/>
    </location>
    <ligand>
        <name>substrate</name>
    </ligand>
</feature>
<feature type="binding site" evidence="5">
    <location>
        <begin position="66"/>
        <end position="71"/>
    </location>
    <ligand>
        <name>FMN</name>
        <dbReference type="ChEBI" id="CHEBI:58210"/>
    </ligand>
</feature>
<gene>
    <name evidence="5 8" type="primary">pdxH</name>
    <name evidence="8" type="ORF">ABUE30_12185</name>
</gene>
<dbReference type="InterPro" id="IPR011576">
    <property type="entry name" value="Pyridox_Oxase_N"/>
</dbReference>
<feature type="domain" description="Pyridoxamine 5'-phosphate oxidase N-terminal" evidence="6">
    <location>
        <begin position="49"/>
        <end position="165"/>
    </location>
</feature>
<feature type="binding site" evidence="5">
    <location>
        <begin position="196"/>
        <end position="198"/>
    </location>
    <ligand>
        <name>substrate</name>
    </ligand>
</feature>
<dbReference type="PROSITE" id="PS01064">
    <property type="entry name" value="PYRIDOX_OXIDASE"/>
    <property type="match status" value="1"/>
</dbReference>
<dbReference type="NCBIfam" id="NF004231">
    <property type="entry name" value="PRK05679.1"/>
    <property type="match status" value="1"/>
</dbReference>
<dbReference type="InterPro" id="IPR000659">
    <property type="entry name" value="Pyridox_Oxase"/>
</dbReference>
<feature type="binding site" evidence="5">
    <location>
        <position position="88"/>
    </location>
    <ligand>
        <name>FMN</name>
        <dbReference type="ChEBI" id="CHEBI:58210"/>
    </ligand>
</feature>
<dbReference type="SUPFAM" id="SSF50475">
    <property type="entry name" value="FMN-binding split barrel"/>
    <property type="match status" value="1"/>
</dbReference>
<protein>
    <recommendedName>
        <fullName evidence="5">Pyridoxine/pyridoxamine 5'-phosphate oxidase</fullName>
        <ecNumber evidence="5">1.4.3.5</ecNumber>
    </recommendedName>
    <alternativeName>
        <fullName evidence="5">PNP/PMP oxidase</fullName>
        <shortName evidence="5">PNPOx</shortName>
    </alternativeName>
    <alternativeName>
        <fullName evidence="5">Pyridoxal 5'-phosphate synthase</fullName>
    </alternativeName>
</protein>
<keyword evidence="4 5" id="KW-0560">Oxidoreductase</keyword>
<name>A0ABW9G8F9_9GAMM</name>
<dbReference type="InterPro" id="IPR019740">
    <property type="entry name" value="Pyridox_Oxase_CS"/>
</dbReference>
<keyword evidence="5" id="KW-0664">Pyridoxine biosynthesis</keyword>
<evidence type="ECO:0000259" key="7">
    <source>
        <dbReference type="Pfam" id="PF10590"/>
    </source>
</evidence>
<feature type="binding site" evidence="5">
    <location>
        <position position="71"/>
    </location>
    <ligand>
        <name>substrate</name>
    </ligand>
</feature>
<keyword evidence="2 5" id="KW-0285">Flavoprotein</keyword>
<evidence type="ECO:0000256" key="3">
    <source>
        <dbReference type="ARBA" id="ARBA00022643"/>
    </source>
</evidence>
<dbReference type="InterPro" id="IPR012349">
    <property type="entry name" value="Split_barrel_FMN-bd"/>
</dbReference>
<dbReference type="RefSeq" id="WP_408624051.1">
    <property type="nucleotide sequence ID" value="NZ_JBEQCT010000005.1"/>
</dbReference>
<evidence type="ECO:0000256" key="1">
    <source>
        <dbReference type="ARBA" id="ARBA00007301"/>
    </source>
</evidence>
<evidence type="ECO:0000256" key="5">
    <source>
        <dbReference type="HAMAP-Rule" id="MF_01629"/>
    </source>
</evidence>
<feature type="binding site" evidence="5">
    <location>
        <begin position="81"/>
        <end position="82"/>
    </location>
    <ligand>
        <name>FMN</name>
        <dbReference type="ChEBI" id="CHEBI:58210"/>
    </ligand>
</feature>
<dbReference type="EMBL" id="JBEQCT010000005">
    <property type="protein sequence ID" value="MFM2485802.1"/>
    <property type="molecule type" value="Genomic_DNA"/>
</dbReference>
<comment type="caution">
    <text evidence="8">The sequence shown here is derived from an EMBL/GenBank/DDBJ whole genome shotgun (WGS) entry which is preliminary data.</text>
</comment>
<dbReference type="HAMAP" id="MF_01629">
    <property type="entry name" value="PdxH"/>
    <property type="match status" value="1"/>
</dbReference>
<feature type="binding site" evidence="5">
    <location>
        <position position="200"/>
    </location>
    <ligand>
        <name>FMN</name>
        <dbReference type="ChEBI" id="CHEBI:58210"/>
    </ligand>
</feature>
<comment type="function">
    <text evidence="5">Catalyzes the oxidation of either pyridoxine 5'-phosphate (PNP) or pyridoxamine 5'-phosphate (PMP) into pyridoxal 5'-phosphate (PLP).</text>
</comment>
<evidence type="ECO:0000259" key="6">
    <source>
        <dbReference type="Pfam" id="PF01243"/>
    </source>
</evidence>
<evidence type="ECO:0000256" key="4">
    <source>
        <dbReference type="ARBA" id="ARBA00023002"/>
    </source>
</evidence>
<sequence length="219" mass="25168">MSLFSKLRCAVTLGQGVLVNLPEPKGDEEPLALFSQWFDSAKASGIVLPESMLVATATTDGRPSARVVLLKEVDEQGFVFYTNYGSRKAQELIDNPFASLTFHWNILQRQVRIEGRVEKVSYEHSDGYFQSRGRGSRIGAWASHQSQPIGNRQQLEQQVRDIEQQFHNKDVPCPEFWGGFRVIPEVIEFWQGKADRLHDRYVYRRQTPTENWQITRLSP</sequence>
<evidence type="ECO:0000313" key="8">
    <source>
        <dbReference type="EMBL" id="MFM2485802.1"/>
    </source>
</evidence>
<feature type="domain" description="Pyridoxine 5'-phosphate oxidase dimerisation C-terminal" evidence="7">
    <location>
        <begin position="177"/>
        <end position="219"/>
    </location>
</feature>
<evidence type="ECO:0000313" key="9">
    <source>
        <dbReference type="Proteomes" id="UP001629953"/>
    </source>
</evidence>
<comment type="cofactor">
    <cofactor evidence="5">
        <name>FMN</name>
        <dbReference type="ChEBI" id="CHEBI:58210"/>
    </cofactor>
    <text evidence="5">Binds 1 FMN per subunit.</text>
</comment>
<proteinExistence type="inferred from homology"/>
<comment type="catalytic activity">
    <reaction evidence="5">
        <text>pyridoxamine 5'-phosphate + O2 + H2O = pyridoxal 5'-phosphate + H2O2 + NH4(+)</text>
        <dbReference type="Rhea" id="RHEA:15817"/>
        <dbReference type="ChEBI" id="CHEBI:15377"/>
        <dbReference type="ChEBI" id="CHEBI:15379"/>
        <dbReference type="ChEBI" id="CHEBI:16240"/>
        <dbReference type="ChEBI" id="CHEBI:28938"/>
        <dbReference type="ChEBI" id="CHEBI:58451"/>
        <dbReference type="ChEBI" id="CHEBI:597326"/>
        <dbReference type="EC" id="1.4.3.5"/>
    </reaction>
</comment>
<dbReference type="Gene3D" id="2.30.110.10">
    <property type="entry name" value="Electron Transport, Fmn-binding Protein, Chain A"/>
    <property type="match status" value="1"/>
</dbReference>
<keyword evidence="9" id="KW-1185">Reference proteome</keyword>
<feature type="binding site" evidence="5">
    <location>
        <position position="110"/>
    </location>
    <ligand>
        <name>FMN</name>
        <dbReference type="ChEBI" id="CHEBI:58210"/>
    </ligand>
</feature>
<comment type="pathway">
    <text evidence="5">Cofactor metabolism; pyridoxal 5'-phosphate salvage; pyridoxal 5'-phosphate from pyridoxine 5'-phosphate: step 1/1.</text>
</comment>
<feature type="binding site" evidence="5">
    <location>
        <position position="190"/>
    </location>
    <ligand>
        <name>FMN</name>
        <dbReference type="ChEBI" id="CHEBI:58210"/>
    </ligand>
</feature>
<comment type="subunit">
    <text evidence="5">Homodimer.</text>
</comment>
<feature type="binding site" evidence="5">
    <location>
        <position position="136"/>
    </location>
    <ligand>
        <name>substrate</name>
    </ligand>
</feature>
<keyword evidence="3 5" id="KW-0288">FMN</keyword>
<dbReference type="Proteomes" id="UP001629953">
    <property type="component" value="Unassembled WGS sequence"/>
</dbReference>
<dbReference type="InterPro" id="IPR019576">
    <property type="entry name" value="Pyridoxamine_oxidase_dimer_C"/>
</dbReference>
<dbReference type="Pfam" id="PF10590">
    <property type="entry name" value="PNP_phzG_C"/>
    <property type="match status" value="1"/>
</dbReference>
<dbReference type="PANTHER" id="PTHR10851:SF0">
    <property type="entry name" value="PYRIDOXINE-5'-PHOSPHATE OXIDASE"/>
    <property type="match status" value="1"/>
</dbReference>
<reference evidence="8 9" key="1">
    <citation type="journal article" date="2013" name="Int. J. Syst. Evol. Microbiol.">
        <title>Celerinatantimonas yamalensis sp. nov., a cold-adapted diazotrophic bacterium from a cold permafrost brine.</title>
        <authorList>
            <person name="Shcherbakova V."/>
            <person name="Chuvilskaya N."/>
            <person name="Rivkina E."/>
            <person name="Demidov N."/>
            <person name="Uchaeva V."/>
            <person name="Suetin S."/>
            <person name="Suzina N."/>
            <person name="Gilichinsky D."/>
        </authorList>
    </citation>
    <scope>NUCLEOTIDE SEQUENCE [LARGE SCALE GENOMIC DNA]</scope>
    <source>
        <strain evidence="8 9">C7</strain>
    </source>
</reference>
<accession>A0ABW9G8F9</accession>
<dbReference type="PIRSF" id="PIRSF000190">
    <property type="entry name" value="Pyd_amn-ph_oxd"/>
    <property type="match status" value="1"/>
</dbReference>
<comment type="similarity">
    <text evidence="1 5">Belongs to the pyridoxamine 5'-phosphate oxidase family.</text>
</comment>
<organism evidence="8 9">
    <name type="scientific">Celerinatantimonas yamalensis</name>
    <dbReference type="NCBI Taxonomy" id="559956"/>
    <lineage>
        <taxon>Bacteria</taxon>
        <taxon>Pseudomonadati</taxon>
        <taxon>Pseudomonadota</taxon>
        <taxon>Gammaproteobacteria</taxon>
        <taxon>Celerinatantimonadaceae</taxon>
        <taxon>Celerinatantimonas</taxon>
    </lineage>
</organism>